<keyword evidence="4" id="KW-0238">DNA-binding</keyword>
<evidence type="ECO:0000259" key="7">
    <source>
        <dbReference type="PROSITE" id="PS50162"/>
    </source>
</evidence>
<dbReference type="Pfam" id="PF00154">
    <property type="entry name" value="RecA_N"/>
    <property type="match status" value="1"/>
</dbReference>
<comment type="caution">
    <text evidence="9">The sequence shown here is derived from an EMBL/GenBank/DDBJ whole genome shotgun (WGS) entry which is preliminary data.</text>
</comment>
<dbReference type="EMBL" id="BJWL01000003">
    <property type="protein sequence ID" value="GFY84724.1"/>
    <property type="molecule type" value="Genomic_DNA"/>
</dbReference>
<protein>
    <submittedName>
        <fullName evidence="9">RECA homolog 3</fullName>
    </submittedName>
</protein>
<dbReference type="Proteomes" id="UP000585474">
    <property type="component" value="Unassembled WGS sequence"/>
</dbReference>
<keyword evidence="2 6" id="KW-0547">Nucleotide-binding</keyword>
<dbReference type="OrthoDB" id="5957327at2759"/>
<reference evidence="9 10" key="1">
    <citation type="submission" date="2019-07" db="EMBL/GenBank/DDBJ databases">
        <title>De Novo Assembly of kiwifruit Actinidia rufa.</title>
        <authorList>
            <person name="Sugita-Konishi S."/>
            <person name="Sato K."/>
            <person name="Mori E."/>
            <person name="Abe Y."/>
            <person name="Kisaki G."/>
            <person name="Hamano K."/>
            <person name="Suezawa K."/>
            <person name="Otani M."/>
            <person name="Fukuda T."/>
            <person name="Manabe T."/>
            <person name="Gomi K."/>
            <person name="Tabuchi M."/>
            <person name="Akimitsu K."/>
            <person name="Kataoka I."/>
        </authorList>
    </citation>
    <scope>NUCLEOTIDE SEQUENCE [LARGE SCALE GENOMIC DNA]</scope>
    <source>
        <strain evidence="10">cv. Fuchu</strain>
    </source>
</reference>
<dbReference type="GO" id="GO:0003697">
    <property type="term" value="F:single-stranded DNA binding"/>
    <property type="evidence" value="ECO:0007669"/>
    <property type="project" value="InterPro"/>
</dbReference>
<feature type="domain" description="RecA family profile 1" evidence="7">
    <location>
        <begin position="99"/>
        <end position="240"/>
    </location>
</feature>
<name>A0A7J0EE02_9ERIC</name>
<dbReference type="AlphaFoldDB" id="A0A7J0EE02"/>
<dbReference type="PROSITE" id="PS00321">
    <property type="entry name" value="RECA_1"/>
    <property type="match status" value="1"/>
</dbReference>
<evidence type="ECO:0000313" key="9">
    <source>
        <dbReference type="EMBL" id="GFY84724.1"/>
    </source>
</evidence>
<evidence type="ECO:0000259" key="8">
    <source>
        <dbReference type="PROSITE" id="PS50163"/>
    </source>
</evidence>
<keyword evidence="5" id="KW-0233">DNA recombination</keyword>
<gene>
    <name evidence="9" type="ORF">Acr_03g0014980</name>
</gene>
<dbReference type="PROSITE" id="PS50162">
    <property type="entry name" value="RECA_2"/>
    <property type="match status" value="1"/>
</dbReference>
<dbReference type="PROSITE" id="PS50163">
    <property type="entry name" value="RECA_3"/>
    <property type="match status" value="1"/>
</dbReference>
<evidence type="ECO:0000256" key="5">
    <source>
        <dbReference type="ARBA" id="ARBA00023172"/>
    </source>
</evidence>
<dbReference type="GO" id="GO:0006281">
    <property type="term" value="P:DNA repair"/>
    <property type="evidence" value="ECO:0007669"/>
    <property type="project" value="InterPro"/>
</dbReference>
<dbReference type="InterPro" id="IPR027417">
    <property type="entry name" value="P-loop_NTPase"/>
</dbReference>
<evidence type="ECO:0000256" key="2">
    <source>
        <dbReference type="ARBA" id="ARBA00022741"/>
    </source>
</evidence>
<dbReference type="PANTHER" id="PTHR45900:SF4">
    <property type="entry name" value="DNA REPAIR PROTEIN RECA HOMOLOG 2, MITOCHONDRIAL"/>
    <property type="match status" value="1"/>
</dbReference>
<dbReference type="InterPro" id="IPR020588">
    <property type="entry name" value="RecA_ATP-bd"/>
</dbReference>
<evidence type="ECO:0000313" key="10">
    <source>
        <dbReference type="Proteomes" id="UP000585474"/>
    </source>
</evidence>
<keyword evidence="10" id="KW-1185">Reference proteome</keyword>
<dbReference type="PANTHER" id="PTHR45900">
    <property type="entry name" value="RECA"/>
    <property type="match status" value="1"/>
</dbReference>
<dbReference type="GO" id="GO:0140664">
    <property type="term" value="F:ATP-dependent DNA damage sensor activity"/>
    <property type="evidence" value="ECO:0007669"/>
    <property type="project" value="InterPro"/>
</dbReference>
<dbReference type="InterPro" id="IPR020587">
    <property type="entry name" value="RecA_monomer-monomer_interface"/>
</dbReference>
<sequence>MVSFRPRIVRSLRLSAFARTHLFSLLSSSHHQSGRREGFTWIGTHGRYMLSAEFAHDELQDDARAIEKDTALRLAFSWIVGDYCKESMLSLQRFFGSQRLPLISTGSLKLDLALSIGGLPQGRIVEMYGQKASVKTTLALHIIKEAQKLGGYCAYLDVENSLDPSLAESIGVNTQNLLISQPDSAENLLCMVADLVPQLETDVVIGGNHIDIQSQMTQALQKIHYLLCHSQTLIVFVNQVRSEVTSVKDSGRAEEVTCGGNALRFYAAIRMRISRTGLLKTEDKVTGLGICVQVVKNKLAPPMKKAEVDIQFERGICCEPEVLHLACEHGLILKEGTNFVIEGEVLENP</sequence>
<dbReference type="Gene3D" id="3.40.50.300">
    <property type="entry name" value="P-loop containing nucleotide triphosphate hydrolases"/>
    <property type="match status" value="1"/>
</dbReference>
<dbReference type="GO" id="GO:0005524">
    <property type="term" value="F:ATP binding"/>
    <property type="evidence" value="ECO:0007669"/>
    <property type="project" value="UniProtKB-KW"/>
</dbReference>
<accession>A0A7J0EE02</accession>
<dbReference type="InterPro" id="IPR013765">
    <property type="entry name" value="DNA_recomb/repair_RecA"/>
</dbReference>
<dbReference type="InterPro" id="IPR049428">
    <property type="entry name" value="RecA-like_N"/>
</dbReference>
<dbReference type="PRINTS" id="PR00142">
    <property type="entry name" value="RECA"/>
</dbReference>
<evidence type="ECO:0000256" key="1">
    <source>
        <dbReference type="ARBA" id="ARBA00009391"/>
    </source>
</evidence>
<evidence type="ECO:0000256" key="3">
    <source>
        <dbReference type="ARBA" id="ARBA00022840"/>
    </source>
</evidence>
<dbReference type="GO" id="GO:0006310">
    <property type="term" value="P:DNA recombination"/>
    <property type="evidence" value="ECO:0007669"/>
    <property type="project" value="UniProtKB-KW"/>
</dbReference>
<organism evidence="9 10">
    <name type="scientific">Actinidia rufa</name>
    <dbReference type="NCBI Taxonomy" id="165716"/>
    <lineage>
        <taxon>Eukaryota</taxon>
        <taxon>Viridiplantae</taxon>
        <taxon>Streptophyta</taxon>
        <taxon>Embryophyta</taxon>
        <taxon>Tracheophyta</taxon>
        <taxon>Spermatophyta</taxon>
        <taxon>Magnoliopsida</taxon>
        <taxon>eudicotyledons</taxon>
        <taxon>Gunneridae</taxon>
        <taxon>Pentapetalae</taxon>
        <taxon>asterids</taxon>
        <taxon>Ericales</taxon>
        <taxon>Actinidiaceae</taxon>
        <taxon>Actinidia</taxon>
    </lineage>
</organism>
<dbReference type="SUPFAM" id="SSF52540">
    <property type="entry name" value="P-loop containing nucleoside triphosphate hydrolases"/>
    <property type="match status" value="1"/>
</dbReference>
<comment type="similarity">
    <text evidence="1 6">Belongs to the RecA family.</text>
</comment>
<proteinExistence type="inferred from homology"/>
<dbReference type="InterPro" id="IPR020584">
    <property type="entry name" value="DNA_recomb/repair_RecA_CS"/>
</dbReference>
<evidence type="ECO:0000256" key="6">
    <source>
        <dbReference type="RuleBase" id="RU003422"/>
    </source>
</evidence>
<keyword evidence="3 6" id="KW-0067">ATP-binding</keyword>
<evidence type="ECO:0000256" key="4">
    <source>
        <dbReference type="ARBA" id="ARBA00023125"/>
    </source>
</evidence>
<feature type="domain" description="RecA family profile 2" evidence="8">
    <location>
        <begin position="251"/>
        <end position="321"/>
    </location>
</feature>